<evidence type="ECO:0008006" key="3">
    <source>
        <dbReference type="Google" id="ProtNLM"/>
    </source>
</evidence>
<name>A0A1I4DAC3_9GAMM</name>
<organism evidence="1 2">
    <name type="scientific">Rhodanobacter glycinis</name>
    <dbReference type="NCBI Taxonomy" id="582702"/>
    <lineage>
        <taxon>Bacteria</taxon>
        <taxon>Pseudomonadati</taxon>
        <taxon>Pseudomonadota</taxon>
        <taxon>Gammaproteobacteria</taxon>
        <taxon>Lysobacterales</taxon>
        <taxon>Rhodanobacteraceae</taxon>
        <taxon>Rhodanobacter</taxon>
    </lineage>
</organism>
<dbReference type="EMBL" id="FOSR01000008">
    <property type="protein sequence ID" value="SFK89849.1"/>
    <property type="molecule type" value="Genomic_DNA"/>
</dbReference>
<dbReference type="Proteomes" id="UP000198725">
    <property type="component" value="Unassembled WGS sequence"/>
</dbReference>
<sequence>MATGKRGFELAHPNAAGIDVGAKSHF</sequence>
<accession>A0A1I4DAC3</accession>
<protein>
    <recommendedName>
        <fullName evidence="3">IS110 family transposase</fullName>
    </recommendedName>
</protein>
<keyword evidence="2" id="KW-1185">Reference proteome</keyword>
<gene>
    <name evidence="1" type="ORF">SAMN05192579_108154</name>
</gene>
<proteinExistence type="predicted"/>
<evidence type="ECO:0000313" key="1">
    <source>
        <dbReference type="EMBL" id="SFK89849.1"/>
    </source>
</evidence>
<feature type="non-terminal residue" evidence="1">
    <location>
        <position position="26"/>
    </location>
</feature>
<reference evidence="2" key="1">
    <citation type="submission" date="2016-10" db="EMBL/GenBank/DDBJ databases">
        <authorList>
            <person name="Varghese N."/>
            <person name="Submissions S."/>
        </authorList>
    </citation>
    <scope>NUCLEOTIDE SEQUENCE [LARGE SCALE GENOMIC DNA]</scope>
    <source>
        <strain evidence="2">MO64</strain>
    </source>
</reference>
<evidence type="ECO:0000313" key="2">
    <source>
        <dbReference type="Proteomes" id="UP000198725"/>
    </source>
</evidence>
<dbReference type="AlphaFoldDB" id="A0A1I4DAC3"/>